<evidence type="ECO:0000259" key="1">
    <source>
        <dbReference type="Pfam" id="PF12728"/>
    </source>
</evidence>
<dbReference type="Proteomes" id="UP001238805">
    <property type="component" value="Chromosome"/>
</dbReference>
<reference evidence="2 3" key="1">
    <citation type="submission" date="2023-05" db="EMBL/GenBank/DDBJ databases">
        <title>Corynebacterium suedekumii sp. nov. and Corynebacterium breve sp. nov. isolated from raw cow's milk.</title>
        <authorList>
            <person name="Baer M.K."/>
            <person name="Mehl L."/>
            <person name="Hellmuth R."/>
            <person name="Marke G."/>
            <person name="Lipski A."/>
        </authorList>
    </citation>
    <scope>NUCLEOTIDE SEQUENCE [LARGE SCALE GENOMIC DNA]</scope>
    <source>
        <strain evidence="2 3">LM112</strain>
    </source>
</reference>
<dbReference type="InterPro" id="IPR010093">
    <property type="entry name" value="SinI_DNA-bd"/>
</dbReference>
<dbReference type="InterPro" id="IPR009061">
    <property type="entry name" value="DNA-bd_dom_put_sf"/>
</dbReference>
<sequence length="64" mass="7236">MANKATNRKLLTLTDAAEMYSISRRTLERAAKAGEIRLYRLNRRVVRVSEAELDALFGLDARVA</sequence>
<evidence type="ECO:0000313" key="3">
    <source>
        <dbReference type="Proteomes" id="UP001238805"/>
    </source>
</evidence>
<dbReference type="InterPro" id="IPR041657">
    <property type="entry name" value="HTH_17"/>
</dbReference>
<dbReference type="SUPFAM" id="SSF46955">
    <property type="entry name" value="Putative DNA-binding domain"/>
    <property type="match status" value="1"/>
</dbReference>
<dbReference type="EMBL" id="CP126970">
    <property type="protein sequence ID" value="WIM69115.1"/>
    <property type="molecule type" value="Genomic_DNA"/>
</dbReference>
<organism evidence="2 3">
    <name type="scientific">Corynebacterium suedekumii</name>
    <dbReference type="NCBI Taxonomy" id="3049801"/>
    <lineage>
        <taxon>Bacteria</taxon>
        <taxon>Bacillati</taxon>
        <taxon>Actinomycetota</taxon>
        <taxon>Actinomycetes</taxon>
        <taxon>Mycobacteriales</taxon>
        <taxon>Corynebacteriaceae</taxon>
        <taxon>Corynebacterium</taxon>
    </lineage>
</organism>
<accession>A0ABY8VK02</accession>
<dbReference type="RefSeq" id="WP_284873713.1">
    <property type="nucleotide sequence ID" value="NZ_CP126970.1"/>
</dbReference>
<name>A0ABY8VK02_9CORY</name>
<protein>
    <submittedName>
        <fullName evidence="2">Helix-turn-helix domain-containing protein</fullName>
    </submittedName>
</protein>
<keyword evidence="3" id="KW-1185">Reference proteome</keyword>
<proteinExistence type="predicted"/>
<evidence type="ECO:0000313" key="2">
    <source>
        <dbReference type="EMBL" id="WIM69115.1"/>
    </source>
</evidence>
<gene>
    <name evidence="2" type="ORF">QP029_07340</name>
</gene>
<feature type="domain" description="Helix-turn-helix" evidence="1">
    <location>
        <begin position="10"/>
        <end position="56"/>
    </location>
</feature>
<dbReference type="NCBIfam" id="TIGR01764">
    <property type="entry name" value="excise"/>
    <property type="match status" value="1"/>
</dbReference>
<dbReference type="Pfam" id="PF12728">
    <property type="entry name" value="HTH_17"/>
    <property type="match status" value="1"/>
</dbReference>